<evidence type="ECO:0000259" key="1">
    <source>
        <dbReference type="Pfam" id="PF13635"/>
    </source>
</evidence>
<feature type="non-terminal residue" evidence="2">
    <location>
        <position position="173"/>
    </location>
</feature>
<protein>
    <submittedName>
        <fullName evidence="2">ATPase</fullName>
    </submittedName>
</protein>
<proteinExistence type="predicted"/>
<dbReference type="PANTHER" id="PTHR43566">
    <property type="entry name" value="CONSERVED PROTEIN"/>
    <property type="match status" value="1"/>
</dbReference>
<reference evidence="2" key="1">
    <citation type="submission" date="2013-08" db="EMBL/GenBank/DDBJ databases">
        <authorList>
            <person name="Mendez C."/>
            <person name="Richter M."/>
            <person name="Ferrer M."/>
            <person name="Sanchez J."/>
        </authorList>
    </citation>
    <scope>NUCLEOTIDE SEQUENCE</scope>
</reference>
<feature type="domain" description="DUF4143" evidence="1">
    <location>
        <begin position="30"/>
        <end position="172"/>
    </location>
</feature>
<name>T0ZMZ3_9ZZZZ</name>
<dbReference type="Pfam" id="PF13635">
    <property type="entry name" value="DUF4143"/>
    <property type="match status" value="1"/>
</dbReference>
<accession>T0ZMZ3</accession>
<dbReference type="EMBL" id="AUZY01008383">
    <property type="protein sequence ID" value="EQD46038.1"/>
    <property type="molecule type" value="Genomic_DNA"/>
</dbReference>
<dbReference type="AlphaFoldDB" id="T0ZMZ3"/>
<gene>
    <name evidence="2" type="ORF">B1B_12768</name>
</gene>
<dbReference type="PANTHER" id="PTHR43566:SF1">
    <property type="entry name" value="AAA+ ATPASE DOMAIN-CONTAINING PROTEIN"/>
    <property type="match status" value="1"/>
</dbReference>
<evidence type="ECO:0000313" key="2">
    <source>
        <dbReference type="EMBL" id="EQD46038.1"/>
    </source>
</evidence>
<comment type="caution">
    <text evidence="2">The sequence shown here is derived from an EMBL/GenBank/DDBJ whole genome shotgun (WGS) entry which is preliminary data.</text>
</comment>
<sequence>MFGGYPEVIKESNTEIKAKLLSDIFSLCIEKDISSLFGITEANKFMEFSKSASFNISNILLLSSLANDINSTHYKAEQFLNALINTYLVRTIPPFHRNLLTELKKAQKLYFIDLGLRNSVIGNFTEFDKRDDRGKLMKNFVYRELLAMGYDLRYWRTTGNAEMDFVIDSPNGI</sequence>
<organism evidence="2">
    <name type="scientific">mine drainage metagenome</name>
    <dbReference type="NCBI Taxonomy" id="410659"/>
    <lineage>
        <taxon>unclassified sequences</taxon>
        <taxon>metagenomes</taxon>
        <taxon>ecological metagenomes</taxon>
    </lineage>
</organism>
<reference evidence="2" key="2">
    <citation type="journal article" date="2014" name="ISME J.">
        <title>Microbial stratification in low pH oxic and suboxic macroscopic growths along an acid mine drainage.</title>
        <authorList>
            <person name="Mendez-Garcia C."/>
            <person name="Mesa V."/>
            <person name="Sprenger R.R."/>
            <person name="Richter M."/>
            <person name="Diez M.S."/>
            <person name="Solano J."/>
            <person name="Bargiela R."/>
            <person name="Golyshina O.V."/>
            <person name="Manteca A."/>
            <person name="Ramos J.L."/>
            <person name="Gallego J.R."/>
            <person name="Llorente I."/>
            <person name="Martins Dos Santos V.A."/>
            <person name="Jensen O.N."/>
            <person name="Pelaez A.I."/>
            <person name="Sanchez J."/>
            <person name="Ferrer M."/>
        </authorList>
    </citation>
    <scope>NUCLEOTIDE SEQUENCE</scope>
</reference>
<dbReference type="InterPro" id="IPR025420">
    <property type="entry name" value="DUF4143"/>
</dbReference>